<dbReference type="AlphaFoldDB" id="A0A497JGU1"/>
<organism evidence="1 2">
    <name type="scientific">Candidatus Iainarchaeum sp</name>
    <dbReference type="NCBI Taxonomy" id="3101447"/>
    <lineage>
        <taxon>Archaea</taxon>
        <taxon>Candidatus Iainarchaeota</taxon>
        <taxon>Candidatus Iainarchaeia</taxon>
        <taxon>Candidatus Iainarchaeales</taxon>
        <taxon>Candidatus Iainarchaeaceae</taxon>
        <taxon>Candidatus Iainarchaeum</taxon>
    </lineage>
</organism>
<sequence>MTSNKDQRFKEFLVSQRKSTGSGLTSAPVWIFQKANKRIWNPVQKRHWKLCDFGKKFKKIFKND</sequence>
<name>A0A497JGU1_9ARCH</name>
<comment type="caution">
    <text evidence="1">The sequence shown here is derived from an EMBL/GenBank/DDBJ whole genome shotgun (WGS) entry which is preliminary data.</text>
</comment>
<reference evidence="1 2" key="1">
    <citation type="submission" date="2018-06" db="EMBL/GenBank/DDBJ databases">
        <title>Extensive metabolic versatility and redundancy in microbially diverse, dynamic hydrothermal sediments.</title>
        <authorList>
            <person name="Dombrowski N."/>
            <person name="Teske A."/>
            <person name="Baker B.J."/>
        </authorList>
    </citation>
    <scope>NUCLEOTIDE SEQUENCE [LARGE SCALE GENOMIC DNA]</scope>
    <source>
        <strain evidence="1">B9_G13</strain>
    </source>
</reference>
<protein>
    <submittedName>
        <fullName evidence="1">Uncharacterized protein</fullName>
    </submittedName>
</protein>
<dbReference type="InterPro" id="IPR023626">
    <property type="entry name" value="Ribosomal_eL39_dom_sf"/>
</dbReference>
<dbReference type="Gene3D" id="1.10.1620.10">
    <property type="entry name" value="Ribosomal protein L39e"/>
    <property type="match status" value="1"/>
</dbReference>
<proteinExistence type="predicted"/>
<evidence type="ECO:0000313" key="2">
    <source>
        <dbReference type="Proteomes" id="UP000277633"/>
    </source>
</evidence>
<accession>A0A497JGU1</accession>
<evidence type="ECO:0000313" key="1">
    <source>
        <dbReference type="EMBL" id="RLG70243.1"/>
    </source>
</evidence>
<dbReference type="EMBL" id="QMWO01000013">
    <property type="protein sequence ID" value="RLG70243.1"/>
    <property type="molecule type" value="Genomic_DNA"/>
</dbReference>
<gene>
    <name evidence="1" type="ORF">DRO07_00645</name>
</gene>
<dbReference type="Proteomes" id="UP000277633">
    <property type="component" value="Unassembled WGS sequence"/>
</dbReference>